<gene>
    <name evidence="3" type="ORF">METZ01_LOCUS21785</name>
</gene>
<evidence type="ECO:0008006" key="4">
    <source>
        <dbReference type="Google" id="ProtNLM"/>
    </source>
</evidence>
<evidence type="ECO:0000259" key="1">
    <source>
        <dbReference type="Pfam" id="PF03781"/>
    </source>
</evidence>
<evidence type="ECO:0000259" key="2">
    <source>
        <dbReference type="Pfam" id="PF08308"/>
    </source>
</evidence>
<proteinExistence type="predicted"/>
<dbReference type="InterPro" id="IPR013229">
    <property type="entry name" value="PEGA"/>
</dbReference>
<accession>A0A381PPH1</accession>
<dbReference type="SUPFAM" id="SSF56436">
    <property type="entry name" value="C-type lectin-like"/>
    <property type="match status" value="1"/>
</dbReference>
<dbReference type="Pfam" id="PF08308">
    <property type="entry name" value="PEGA"/>
    <property type="match status" value="2"/>
</dbReference>
<protein>
    <recommendedName>
        <fullName evidence="4">PEGA domain-containing protein</fullName>
    </recommendedName>
</protein>
<dbReference type="InterPro" id="IPR005532">
    <property type="entry name" value="SUMF_dom"/>
</dbReference>
<dbReference type="PANTHER" id="PTHR23150:SF19">
    <property type="entry name" value="FORMYLGLYCINE-GENERATING ENZYME"/>
    <property type="match status" value="1"/>
</dbReference>
<dbReference type="InterPro" id="IPR042095">
    <property type="entry name" value="SUMF_sf"/>
</dbReference>
<sequence length="657" mass="73809">MAYFLFYLFTANAVLIKLQPMDAEISIRGGGFPHFKIGGRYLLRKGNYRLNISHPGHYSLFETIEVNEDPSQNFVFDLKRLPGKLVIRTNPESKITLKVDDTVSEPSQNGEFIISAGEHALEILTERYFAVEQDILIQGMEIQQEMEIGLIPAWAEISVATSPIKANILIDGQLTGTTPDTIEILEGEYVMLLTKKGFKPFEQRLEVKASQSQVIDDIKLSKLDSTLKVITKPTDAAININGIYRGLSPVVIDLPPEKTHLLEISKPGYKSMSKEIILDTREAMESAQIDFIEFQRTLEPLMGSVNITGTRKAAIFSDDKQIASIPASIQLLAKEQTLTVKKEGLVTQKINVKPTPGFEQTIEVRLLTPEESVLAAMPKTISTSQGLKMRLVPTGTFMMGAPRRDQGRRANETERLVEITKPFYVGMREIINKEFRQFKPRHTSGAETFRELSNGLHPSVMVTWSEAVAFCNWLSNKESLEPAYDKLDGQLVLKQPVTNGYRLLTEAEWEWLARYNGGAGKQRYPWGQSMPPEEQSGNFADESTESLVANVLTDYWDGYPVTSPAGKFNPNLLGVYDLGGNVAEWVNDYYSVYLENLKKIDSDPLGPEEGTARVIRGSSWRHSSISSLRFSYRDYGTQGRLDVGFRIARYTDNSFDE</sequence>
<organism evidence="3">
    <name type="scientific">marine metagenome</name>
    <dbReference type="NCBI Taxonomy" id="408172"/>
    <lineage>
        <taxon>unclassified sequences</taxon>
        <taxon>metagenomes</taxon>
        <taxon>ecological metagenomes</taxon>
    </lineage>
</organism>
<reference evidence="3" key="1">
    <citation type="submission" date="2018-05" db="EMBL/GenBank/DDBJ databases">
        <authorList>
            <person name="Lanie J.A."/>
            <person name="Ng W.-L."/>
            <person name="Kazmierczak K.M."/>
            <person name="Andrzejewski T.M."/>
            <person name="Davidsen T.M."/>
            <person name="Wayne K.J."/>
            <person name="Tettelin H."/>
            <person name="Glass J.I."/>
            <person name="Rusch D."/>
            <person name="Podicherti R."/>
            <person name="Tsui H.-C.T."/>
            <person name="Winkler M.E."/>
        </authorList>
    </citation>
    <scope>NUCLEOTIDE SEQUENCE</scope>
</reference>
<name>A0A381PPH1_9ZZZZ</name>
<dbReference type="PANTHER" id="PTHR23150">
    <property type="entry name" value="SULFATASE MODIFYING FACTOR 1, 2"/>
    <property type="match status" value="1"/>
</dbReference>
<dbReference type="EMBL" id="UINC01001048">
    <property type="protein sequence ID" value="SUZ68931.1"/>
    <property type="molecule type" value="Genomic_DNA"/>
</dbReference>
<dbReference type="GO" id="GO:0120147">
    <property type="term" value="F:formylglycine-generating oxidase activity"/>
    <property type="evidence" value="ECO:0007669"/>
    <property type="project" value="TreeGrafter"/>
</dbReference>
<dbReference type="AlphaFoldDB" id="A0A381PPH1"/>
<feature type="domain" description="PEGA" evidence="2">
    <location>
        <begin position="225"/>
        <end position="283"/>
    </location>
</feature>
<feature type="domain" description="Sulfatase-modifying factor enzyme-like" evidence="1">
    <location>
        <begin position="389"/>
        <end position="649"/>
    </location>
</feature>
<dbReference type="Pfam" id="PF03781">
    <property type="entry name" value="FGE-sulfatase"/>
    <property type="match status" value="1"/>
</dbReference>
<evidence type="ECO:0000313" key="3">
    <source>
        <dbReference type="EMBL" id="SUZ68931.1"/>
    </source>
</evidence>
<dbReference type="Gene3D" id="3.90.1580.10">
    <property type="entry name" value="paralog of FGE (formylglycine-generating enzyme)"/>
    <property type="match status" value="1"/>
</dbReference>
<dbReference type="InterPro" id="IPR016187">
    <property type="entry name" value="CTDL_fold"/>
</dbReference>
<dbReference type="InterPro" id="IPR051043">
    <property type="entry name" value="Sulfatase_Mod_Factor_Kinase"/>
</dbReference>
<feature type="domain" description="PEGA" evidence="2">
    <location>
        <begin position="154"/>
        <end position="213"/>
    </location>
</feature>